<keyword evidence="6 15" id="KW-0808">Transferase</keyword>
<accession>A0A2W7NA76</accession>
<evidence type="ECO:0000313" key="15">
    <source>
        <dbReference type="EMBL" id="PZX16910.1"/>
    </source>
</evidence>
<dbReference type="GO" id="GO:0005886">
    <property type="term" value="C:plasma membrane"/>
    <property type="evidence" value="ECO:0007669"/>
    <property type="project" value="TreeGrafter"/>
</dbReference>
<dbReference type="AlphaFoldDB" id="A0A2W7NA76"/>
<comment type="function">
    <text evidence="1">Involved in the biosynthesis of the siderophore enterobactin (enterochelin), which is a macrocyclic trimeric lactone of N-(2,3-dihydroxybenzoyl)-serine. The serine trilactone serves as a scaffolding for the three catechol functionalities that provide hexadentate coordination for the tightly ligated iron(2+) atoms. Plays an essential role in the assembly of the enterobactin by catalyzing the transfer of the 4'-phosphopantetheine (Ppant) moiety from coenzyme A to the apo-domains of both EntB (ArCP domain) and EntF (PCP domain) to yield their holo-forms which make them competent for the activation of 2,3-dihydroxybenzoate (DHB) and L-serine, respectively.</text>
</comment>
<dbReference type="Gene3D" id="3.90.470.20">
    <property type="entry name" value="4'-phosphopantetheinyl transferase domain"/>
    <property type="match status" value="1"/>
</dbReference>
<evidence type="ECO:0000256" key="3">
    <source>
        <dbReference type="ARBA" id="ARBA00008342"/>
    </source>
</evidence>
<feature type="domain" description="4'-phosphopantetheinyl transferase" evidence="14">
    <location>
        <begin position="104"/>
        <end position="175"/>
    </location>
</feature>
<feature type="binding site" evidence="12">
    <location>
        <position position="152"/>
    </location>
    <ligand>
        <name>CoA</name>
        <dbReference type="ChEBI" id="CHEBI:57287"/>
    </ligand>
</feature>
<dbReference type="Pfam" id="PF01648">
    <property type="entry name" value="ACPS"/>
    <property type="match status" value="1"/>
</dbReference>
<dbReference type="RefSeq" id="WP_111445443.1">
    <property type="nucleotide sequence ID" value="NZ_QKZK01000011.1"/>
</dbReference>
<evidence type="ECO:0000256" key="5">
    <source>
        <dbReference type="ARBA" id="ARBA00019087"/>
    </source>
</evidence>
<evidence type="ECO:0000256" key="9">
    <source>
        <dbReference type="ARBA" id="ARBA00031996"/>
    </source>
</evidence>
<comment type="pathway">
    <text evidence="2">Siderophore biosynthesis; enterobactin biosynthesis.</text>
</comment>
<keyword evidence="16" id="KW-1185">Reference proteome</keyword>
<comment type="cofactor">
    <cofactor evidence="13">
        <name>Mg(2+)</name>
        <dbReference type="ChEBI" id="CHEBI:18420"/>
    </cofactor>
</comment>
<protein>
    <recommendedName>
        <fullName evidence="5">Enterobactin synthase component D</fullName>
    </recommendedName>
    <alternativeName>
        <fullName evidence="8">4'-phosphopantetheinyl transferase EntD</fullName>
    </alternativeName>
    <alternativeName>
        <fullName evidence="9">Enterochelin synthase D</fullName>
    </alternativeName>
</protein>
<evidence type="ECO:0000256" key="11">
    <source>
        <dbReference type="ARBA" id="ARBA00049191"/>
    </source>
</evidence>
<evidence type="ECO:0000256" key="7">
    <source>
        <dbReference type="ARBA" id="ARBA00023191"/>
    </source>
</evidence>
<evidence type="ECO:0000256" key="6">
    <source>
        <dbReference type="ARBA" id="ARBA00022679"/>
    </source>
</evidence>
<evidence type="ECO:0000256" key="2">
    <source>
        <dbReference type="ARBA" id="ARBA00004993"/>
    </source>
</evidence>
<dbReference type="GO" id="GO:0009239">
    <property type="term" value="P:enterobactin biosynthetic process"/>
    <property type="evidence" value="ECO:0007669"/>
    <property type="project" value="UniProtKB-KW"/>
</dbReference>
<gene>
    <name evidence="15" type="ORF">LX69_01725</name>
</gene>
<name>A0A2W7NA76_9BACT</name>
<reference evidence="15 16" key="1">
    <citation type="submission" date="2018-06" db="EMBL/GenBank/DDBJ databases">
        <title>Genomic Encyclopedia of Archaeal and Bacterial Type Strains, Phase II (KMG-II): from individual species to whole genera.</title>
        <authorList>
            <person name="Goeker M."/>
        </authorList>
    </citation>
    <scope>NUCLEOTIDE SEQUENCE [LARGE SCALE GENOMIC DNA]</scope>
    <source>
        <strain evidence="15 16">DSM 6779</strain>
    </source>
</reference>
<evidence type="ECO:0000259" key="14">
    <source>
        <dbReference type="Pfam" id="PF01648"/>
    </source>
</evidence>
<dbReference type="PANTHER" id="PTHR38096:SF1">
    <property type="entry name" value="ENTEROBACTIN SYNTHASE COMPONENT D"/>
    <property type="match status" value="1"/>
</dbReference>
<dbReference type="PANTHER" id="PTHR38096">
    <property type="entry name" value="ENTEROBACTIN SYNTHASE COMPONENT D"/>
    <property type="match status" value="1"/>
</dbReference>
<dbReference type="GO" id="GO:0009366">
    <property type="term" value="C:enterobactin synthetase complex"/>
    <property type="evidence" value="ECO:0007669"/>
    <property type="project" value="InterPro"/>
</dbReference>
<dbReference type="InterPro" id="IPR003542">
    <property type="entry name" value="Enbac_synth_compD-like"/>
</dbReference>
<feature type="binding site" evidence="12">
    <location>
        <position position="107"/>
    </location>
    <ligand>
        <name>CoA</name>
        <dbReference type="ChEBI" id="CHEBI:57287"/>
    </ligand>
</feature>
<dbReference type="Proteomes" id="UP000249239">
    <property type="component" value="Unassembled WGS sequence"/>
</dbReference>
<feature type="binding site" evidence="13">
    <location>
        <position position="109"/>
    </location>
    <ligand>
        <name>Mg(2+)</name>
        <dbReference type="ChEBI" id="CHEBI:18420"/>
    </ligand>
</feature>
<feature type="binding site" evidence="12">
    <location>
        <position position="57"/>
    </location>
    <ligand>
        <name>CoA</name>
        <dbReference type="ChEBI" id="CHEBI:57287"/>
    </ligand>
</feature>
<evidence type="ECO:0000256" key="13">
    <source>
        <dbReference type="PIRSR" id="PIRSR603542-2"/>
    </source>
</evidence>
<comment type="caution">
    <text evidence="15">The sequence shown here is derived from an EMBL/GenBank/DDBJ whole genome shotgun (WGS) entry which is preliminary data.</text>
</comment>
<comment type="catalytic activity">
    <reaction evidence="11">
        <text>apo-[peptidyl-carrier protein] + CoA = holo-[peptidyl-carrier protein] + adenosine 3',5'-bisphosphate + H(+)</text>
        <dbReference type="Rhea" id="RHEA:46228"/>
        <dbReference type="Rhea" id="RHEA-COMP:11479"/>
        <dbReference type="Rhea" id="RHEA-COMP:11480"/>
        <dbReference type="ChEBI" id="CHEBI:15378"/>
        <dbReference type="ChEBI" id="CHEBI:29999"/>
        <dbReference type="ChEBI" id="CHEBI:57287"/>
        <dbReference type="ChEBI" id="CHEBI:58343"/>
        <dbReference type="ChEBI" id="CHEBI:64479"/>
    </reaction>
</comment>
<dbReference type="SUPFAM" id="SSF56214">
    <property type="entry name" value="4'-phosphopantetheinyl transferase"/>
    <property type="match status" value="2"/>
</dbReference>
<keyword evidence="13" id="KW-0479">Metal-binding</keyword>
<evidence type="ECO:0000256" key="4">
    <source>
        <dbReference type="ARBA" id="ARBA00011503"/>
    </source>
</evidence>
<organism evidence="15 16">
    <name type="scientific">Breznakibacter xylanolyticus</name>
    <dbReference type="NCBI Taxonomy" id="990"/>
    <lineage>
        <taxon>Bacteria</taxon>
        <taxon>Pseudomonadati</taxon>
        <taxon>Bacteroidota</taxon>
        <taxon>Bacteroidia</taxon>
        <taxon>Marinilabiliales</taxon>
        <taxon>Marinilabiliaceae</taxon>
        <taxon>Breznakibacter</taxon>
    </lineage>
</organism>
<dbReference type="InterPro" id="IPR008278">
    <property type="entry name" value="4-PPantetheinyl_Trfase_dom"/>
</dbReference>
<dbReference type="GO" id="GO:0000287">
    <property type="term" value="F:magnesium ion binding"/>
    <property type="evidence" value="ECO:0007669"/>
    <property type="project" value="InterPro"/>
</dbReference>
<sequence length="209" mass="23965">MPLAFEHKTPDGGILAGWDLSEPSEDLFASVNLTPEEKITYHSFRVEKRRREWLASRRLIQQYTDIHSPVQYHPSGRPVINGCQLSISHTNGLAVVAIHPTHPVTVDVETITPRVAKVASRFINPNEAKMIDPTNLLTWQTLIWCAKEALFKYWDETEIDFKEHLHVLPFTINTEHPFIIETIYNKHNIEKQLTLSATCNNALAMVYLL</sequence>
<keyword evidence="7" id="KW-0259">Enterobactin biosynthesis</keyword>
<dbReference type="InterPro" id="IPR037143">
    <property type="entry name" value="4-PPantetheinyl_Trfase_dom_sf"/>
</dbReference>
<feature type="binding site" evidence="13">
    <location>
        <position position="107"/>
    </location>
    <ligand>
        <name>Mg(2+)</name>
        <dbReference type="ChEBI" id="CHEBI:18420"/>
    </ligand>
</feature>
<dbReference type="EMBL" id="QKZK01000011">
    <property type="protein sequence ID" value="PZX16910.1"/>
    <property type="molecule type" value="Genomic_DNA"/>
</dbReference>
<evidence type="ECO:0000313" key="16">
    <source>
        <dbReference type="Proteomes" id="UP000249239"/>
    </source>
</evidence>
<dbReference type="OrthoDB" id="1190494at2"/>
<comment type="similarity">
    <text evidence="3">Belongs to the P-Pant transferase superfamily. EntD family.</text>
</comment>
<feature type="binding site" evidence="12">
    <location>
        <position position="148"/>
    </location>
    <ligand>
        <name>CoA</name>
        <dbReference type="ChEBI" id="CHEBI:57287"/>
    </ligand>
</feature>
<feature type="binding site" evidence="12">
    <location>
        <position position="49"/>
    </location>
    <ligand>
        <name>CoA</name>
        <dbReference type="ChEBI" id="CHEBI:57287"/>
    </ligand>
</feature>
<proteinExistence type="inferred from homology"/>
<evidence type="ECO:0000256" key="12">
    <source>
        <dbReference type="PIRSR" id="PIRSR603542-1"/>
    </source>
</evidence>
<feature type="binding site" evidence="12">
    <location>
        <begin position="88"/>
        <end position="89"/>
    </location>
    <ligand>
        <name>CoA</name>
        <dbReference type="ChEBI" id="CHEBI:57287"/>
    </ligand>
</feature>
<evidence type="ECO:0000256" key="1">
    <source>
        <dbReference type="ARBA" id="ARBA00003937"/>
    </source>
</evidence>
<keyword evidence="13" id="KW-0460">Magnesium</keyword>
<dbReference type="GO" id="GO:0008897">
    <property type="term" value="F:holo-[acyl-carrier-protein] synthase activity"/>
    <property type="evidence" value="ECO:0007669"/>
    <property type="project" value="InterPro"/>
</dbReference>
<comment type="catalytic activity">
    <reaction evidence="10">
        <text>apo-[aryl-carrier protein] + CoA = holo-[aryl-carrier protein] + adenosine 3',5'-bisphosphate + H(+)</text>
        <dbReference type="Rhea" id="RHEA:48404"/>
        <dbReference type="Rhea" id="RHEA-COMP:15903"/>
        <dbReference type="Rhea" id="RHEA-COMP:17557"/>
        <dbReference type="ChEBI" id="CHEBI:15378"/>
        <dbReference type="ChEBI" id="CHEBI:29999"/>
        <dbReference type="ChEBI" id="CHEBI:57287"/>
        <dbReference type="ChEBI" id="CHEBI:58343"/>
        <dbReference type="ChEBI" id="CHEBI:64479"/>
    </reaction>
</comment>
<comment type="subunit">
    <text evidence="4">EntB, EntD, EntE, and EntF form a multienzyme complex called enterobactin synthase.</text>
</comment>
<evidence type="ECO:0000256" key="8">
    <source>
        <dbReference type="ARBA" id="ARBA00029894"/>
    </source>
</evidence>
<evidence type="ECO:0000256" key="10">
    <source>
        <dbReference type="ARBA" id="ARBA00049176"/>
    </source>
</evidence>